<dbReference type="InterPro" id="IPR029470">
    <property type="entry name" value="PDDEXK_4"/>
</dbReference>
<dbReference type="EMBL" id="JADVKH010000003">
    <property type="protein sequence ID" value="MBJ9685944.1"/>
    <property type="molecule type" value="Genomic_DNA"/>
</dbReference>
<dbReference type="RefSeq" id="WP_059461657.1">
    <property type="nucleotide sequence ID" value="NZ_CADFEA010000003.1"/>
</dbReference>
<evidence type="ECO:0000313" key="1">
    <source>
        <dbReference type="EMBL" id="MBJ9685944.1"/>
    </source>
</evidence>
<dbReference type="Pfam" id="PF14281">
    <property type="entry name" value="PDDEXK_4"/>
    <property type="match status" value="1"/>
</dbReference>
<proteinExistence type="predicted"/>
<comment type="caution">
    <text evidence="1">The sequence shown here is derived from an EMBL/GenBank/DDBJ whole genome shotgun (WGS) entry which is preliminary data.</text>
</comment>
<organism evidence="1 2">
    <name type="scientific">Burkholderia vietnamiensis</name>
    <dbReference type="NCBI Taxonomy" id="60552"/>
    <lineage>
        <taxon>Bacteria</taxon>
        <taxon>Pseudomonadati</taxon>
        <taxon>Pseudomonadota</taxon>
        <taxon>Betaproteobacteria</taxon>
        <taxon>Burkholderiales</taxon>
        <taxon>Burkholderiaceae</taxon>
        <taxon>Burkholderia</taxon>
        <taxon>Burkholderia cepacia complex</taxon>
    </lineage>
</organism>
<name>A0ABS1AP72_BURVI</name>
<gene>
    <name evidence="1" type="ORF">I5589_02505</name>
</gene>
<accession>A0ABS1AP72</accession>
<evidence type="ECO:0000313" key="2">
    <source>
        <dbReference type="Proteomes" id="UP000808215"/>
    </source>
</evidence>
<sequence>MVTQNTGNSSRDGAWSTFFEHFESFDRQRKNQKYIGLNDYSLLGSVLRFSDEVRLHSRFLFSMLNPAGQHFRNSAFGEAFMLALGYPDWLDWSKVRVFREYNYVDIYLTDGKRHVLVENKLNANDQHGQVRRYIDWVRAVNDEREMPTESDDILFVYLSNGRAAPTRTSLHPYKICASPSGLYVVDEGQRKLARFVNAHYRHHVLSWISTCLDVVRDITNLHNAFTEYRLVVERVTKTYKSRVMSLEAFLLEDSQELDSRSRIRHALEIAKKIPLIKANWLASMFEEGLINLLGEDIDKGLLAPITAGDGKELERFQFARQHADLFFAEKIGRDVKDKGRFWRILAGPLSNSVALAVLFGARNLHIGVLPVRVSGVGVVELDKSQGINEFKLVLANQVFEFRRHAPINKVLPGLVSWAVPLEDEIENLARFPGSRQETVTKGLLEHILHGSASLARQPKMEHEGLS</sequence>
<reference evidence="1 2" key="1">
    <citation type="submission" date="2020-11" db="EMBL/GenBank/DDBJ databases">
        <title>Enhanced detection system for hospital associated transmission using whole genome sequencing surveillance.</title>
        <authorList>
            <person name="Harrison L.H."/>
            <person name="Van Tyne D."/>
            <person name="Marsh J.W."/>
            <person name="Griffith M.P."/>
            <person name="Snyder D.J."/>
            <person name="Cooper V.S."/>
            <person name="Mustapha M."/>
        </authorList>
    </citation>
    <scope>NUCLEOTIDE SEQUENCE [LARGE SCALE GENOMIC DNA]</scope>
    <source>
        <strain evidence="1 2">BC00020</strain>
    </source>
</reference>
<keyword evidence="2" id="KW-1185">Reference proteome</keyword>
<protein>
    <submittedName>
        <fullName evidence="1">PD-(D/E)XK nuclease family protein</fullName>
    </submittedName>
</protein>
<dbReference type="Proteomes" id="UP000808215">
    <property type="component" value="Unassembled WGS sequence"/>
</dbReference>